<evidence type="ECO:0000313" key="1">
    <source>
        <dbReference type="EnsemblMetazoa" id="Aqu2.1.42950_001"/>
    </source>
</evidence>
<name>A0A1X7VSX8_AMPQE</name>
<protein>
    <submittedName>
        <fullName evidence="1">Uncharacterized protein</fullName>
    </submittedName>
</protein>
<dbReference type="EnsemblMetazoa" id="Aqu2.1.42950_001">
    <property type="protein sequence ID" value="Aqu2.1.42950_001"/>
    <property type="gene ID" value="Aqu2.1.42950"/>
</dbReference>
<sequence>MNSVLPSVSSNQLSQSDKSQLKFSISMPSHASALLWLPLREARLSEMFIFHVLSFHHKETAGLGSHSKNDGPSTLNVVNGLSYLP</sequence>
<organism evidence="1">
    <name type="scientific">Amphimedon queenslandica</name>
    <name type="common">Sponge</name>
    <dbReference type="NCBI Taxonomy" id="400682"/>
    <lineage>
        <taxon>Eukaryota</taxon>
        <taxon>Metazoa</taxon>
        <taxon>Porifera</taxon>
        <taxon>Demospongiae</taxon>
        <taxon>Heteroscleromorpha</taxon>
        <taxon>Haplosclerida</taxon>
        <taxon>Niphatidae</taxon>
        <taxon>Amphimedon</taxon>
    </lineage>
</organism>
<reference evidence="1" key="1">
    <citation type="submission" date="2017-05" db="UniProtKB">
        <authorList>
            <consortium name="EnsemblMetazoa"/>
        </authorList>
    </citation>
    <scope>IDENTIFICATION</scope>
</reference>
<dbReference type="AlphaFoldDB" id="A0A1X7VSX8"/>
<dbReference type="InParanoid" id="A0A1X7VSX8"/>
<proteinExistence type="predicted"/>
<accession>A0A1X7VSX8</accession>